<feature type="coiled-coil region" evidence="4">
    <location>
        <begin position="173"/>
        <end position="238"/>
    </location>
</feature>
<feature type="region of interest" description="Disordered" evidence="5">
    <location>
        <begin position="425"/>
        <end position="445"/>
    </location>
</feature>
<feature type="region of interest" description="Disordered" evidence="5">
    <location>
        <begin position="338"/>
        <end position="400"/>
    </location>
</feature>
<dbReference type="PANTHER" id="PTHR44029">
    <property type="entry name" value="DNAJ HOMOLOG SUBFAMILY C MEMBER 21"/>
    <property type="match status" value="1"/>
</dbReference>
<proteinExistence type="predicted"/>
<evidence type="ECO:0000256" key="2">
    <source>
        <dbReference type="ARBA" id="ARBA00022771"/>
    </source>
</evidence>
<dbReference type="Proteomes" id="UP000050761">
    <property type="component" value="Unassembled WGS sequence"/>
</dbReference>
<dbReference type="PRINTS" id="PR00625">
    <property type="entry name" value="JDOMAIN"/>
</dbReference>
<dbReference type="PROSITE" id="PS50076">
    <property type="entry name" value="DNAJ_2"/>
    <property type="match status" value="1"/>
</dbReference>
<evidence type="ECO:0000256" key="4">
    <source>
        <dbReference type="SAM" id="Coils"/>
    </source>
</evidence>
<keyword evidence="4" id="KW-0175">Coiled coil</keyword>
<dbReference type="GO" id="GO:0008270">
    <property type="term" value="F:zinc ion binding"/>
    <property type="evidence" value="ECO:0007669"/>
    <property type="project" value="UniProtKB-KW"/>
</dbReference>
<evidence type="ECO:0000259" key="6">
    <source>
        <dbReference type="PROSITE" id="PS50076"/>
    </source>
</evidence>
<dbReference type="SMART" id="SM00355">
    <property type="entry name" value="ZnF_C2H2"/>
    <property type="match status" value="2"/>
</dbReference>
<gene>
    <name evidence="7" type="ORF">HPBE_LOCUS16720</name>
</gene>
<dbReference type="SUPFAM" id="SSF57667">
    <property type="entry name" value="beta-beta-alpha zinc fingers"/>
    <property type="match status" value="1"/>
</dbReference>
<dbReference type="PANTHER" id="PTHR44029:SF1">
    <property type="entry name" value="DNAJ HOMOLOG SUBFAMILY C MEMBER 21"/>
    <property type="match status" value="1"/>
</dbReference>
<dbReference type="Pfam" id="PF21884">
    <property type="entry name" value="ZUO1-like_ZHD"/>
    <property type="match status" value="1"/>
</dbReference>
<accession>A0A3P8EDE0</accession>
<dbReference type="SMART" id="SM00271">
    <property type="entry name" value="DnaJ"/>
    <property type="match status" value="1"/>
</dbReference>
<evidence type="ECO:0000313" key="9">
    <source>
        <dbReference type="WBParaSite" id="HPBE_0001672101-mRNA-1"/>
    </source>
</evidence>
<dbReference type="WBParaSite" id="HPBE_0001672101-mRNA-1">
    <property type="protein sequence ID" value="HPBE_0001672101-mRNA-1"/>
    <property type="gene ID" value="HPBE_0001672101"/>
</dbReference>
<dbReference type="InterPro" id="IPR001623">
    <property type="entry name" value="DnaJ_domain"/>
</dbReference>
<dbReference type="OrthoDB" id="552049at2759"/>
<dbReference type="Gene3D" id="3.30.160.60">
    <property type="entry name" value="Classic Zinc Finger"/>
    <property type="match status" value="1"/>
</dbReference>
<organism evidence="7">
    <name type="scientific">Heligmosomoides polygyrus</name>
    <name type="common">Parasitic roundworm</name>
    <dbReference type="NCBI Taxonomy" id="6339"/>
    <lineage>
        <taxon>Eukaryota</taxon>
        <taxon>Metazoa</taxon>
        <taxon>Ecdysozoa</taxon>
        <taxon>Nematoda</taxon>
        <taxon>Chromadorea</taxon>
        <taxon>Rhabditida</taxon>
        <taxon>Rhabditina</taxon>
        <taxon>Rhabditomorpha</taxon>
        <taxon>Strongyloidea</taxon>
        <taxon>Heligmosomidae</taxon>
        <taxon>Heligmosomoides</taxon>
    </lineage>
</organism>
<evidence type="ECO:0000256" key="5">
    <source>
        <dbReference type="SAM" id="MobiDB-lite"/>
    </source>
</evidence>
<protein>
    <submittedName>
        <fullName evidence="9">J domain-containing protein</fullName>
    </submittedName>
</protein>
<dbReference type="InterPro" id="IPR013087">
    <property type="entry name" value="Znf_C2H2_type"/>
</dbReference>
<evidence type="ECO:0000313" key="8">
    <source>
        <dbReference type="Proteomes" id="UP000050761"/>
    </source>
</evidence>
<dbReference type="InterPro" id="IPR051964">
    <property type="entry name" value="Chaperone_stress_response"/>
</dbReference>
<name>A0A3P8EDE0_HELPZ</name>
<dbReference type="InterPro" id="IPR054076">
    <property type="entry name" value="ZUO1-like_ZHD"/>
</dbReference>
<dbReference type="InterPro" id="IPR018253">
    <property type="entry name" value="DnaJ_domain_CS"/>
</dbReference>
<evidence type="ECO:0000313" key="7">
    <source>
        <dbReference type="EMBL" id="VDP06803.1"/>
    </source>
</evidence>
<dbReference type="Gene3D" id="1.10.287.110">
    <property type="entry name" value="DnaJ domain"/>
    <property type="match status" value="1"/>
</dbReference>
<reference evidence="9" key="2">
    <citation type="submission" date="2019-09" db="UniProtKB">
        <authorList>
            <consortium name="WormBaseParasite"/>
        </authorList>
    </citation>
    <scope>IDENTIFICATION</scope>
</reference>
<feature type="domain" description="J" evidence="6">
    <location>
        <begin position="3"/>
        <end position="69"/>
    </location>
</feature>
<dbReference type="CDD" id="cd06257">
    <property type="entry name" value="DnaJ"/>
    <property type="match status" value="1"/>
</dbReference>
<dbReference type="EMBL" id="UZAH01029576">
    <property type="protein sequence ID" value="VDP06803.1"/>
    <property type="molecule type" value="Genomic_DNA"/>
</dbReference>
<dbReference type="Pfam" id="PF12171">
    <property type="entry name" value="zf-C2H2_jaz"/>
    <property type="match status" value="1"/>
</dbReference>
<dbReference type="PROSITE" id="PS00636">
    <property type="entry name" value="DNAJ_1"/>
    <property type="match status" value="1"/>
</dbReference>
<dbReference type="InterPro" id="IPR022755">
    <property type="entry name" value="Znf_C2H2_jaz"/>
</dbReference>
<dbReference type="GO" id="GO:0005737">
    <property type="term" value="C:cytoplasm"/>
    <property type="evidence" value="ECO:0007669"/>
    <property type="project" value="TreeGrafter"/>
</dbReference>
<dbReference type="AlphaFoldDB" id="A0A3P8EDE0"/>
<dbReference type="SUPFAM" id="SSF46565">
    <property type="entry name" value="Chaperone J-domain"/>
    <property type="match status" value="1"/>
</dbReference>
<evidence type="ECO:0000256" key="3">
    <source>
        <dbReference type="ARBA" id="ARBA00022833"/>
    </source>
</evidence>
<evidence type="ECO:0000256" key="1">
    <source>
        <dbReference type="ARBA" id="ARBA00022723"/>
    </source>
</evidence>
<keyword evidence="2" id="KW-0863">Zinc-finger</keyword>
<reference evidence="7 8" key="1">
    <citation type="submission" date="2018-11" db="EMBL/GenBank/DDBJ databases">
        <authorList>
            <consortium name="Pathogen Informatics"/>
        </authorList>
    </citation>
    <scope>NUCLEOTIDE SEQUENCE [LARGE SCALE GENOMIC DNA]</scope>
</reference>
<dbReference type="InterPro" id="IPR036869">
    <property type="entry name" value="J_dom_sf"/>
</dbReference>
<sequence>MKCHYEVLEVPRDADDDTIKKSYRRLALKWHPDKNPDRIEECTKYFSLLQSAYEVLSDPHEKAFYDRHRESILRGGEDSLDLFQFFTTSCYKGFDGEKGFFAVYKKVFDTLAREDYDFIEDPTVHYPSFGDASSDYNTVTGPFYGFWSSYCTAKSFAWLDKYDIRQANNRFELRQIEAENKKYREAGKAERNEQVRELVAFVRKRDPRVKAYRELLEQRQEEAMRKQEENRKQQILRNQQLISTFHENEHAMANHRAHMEELSQQLADDETCSEPEGEEGEALPYCVVCDKSFKTLNAKLNHENSKQHRKQLAELKKHMKEEDHALFGAFCEPKGKKAKRRAKKKKAWNEDSDEEAGEGEGESQARRQELASDCLLSANKAPDSTPQAPVPPVLPVDTGPKTSACHKCKEVFESRTKLFDHLKLTGHATIKVPQPPPKNKKGRRN</sequence>
<keyword evidence="1" id="KW-0479">Metal-binding</keyword>
<dbReference type="GO" id="GO:0003676">
    <property type="term" value="F:nucleic acid binding"/>
    <property type="evidence" value="ECO:0007669"/>
    <property type="project" value="InterPro"/>
</dbReference>
<dbReference type="Pfam" id="PF00226">
    <property type="entry name" value="DnaJ"/>
    <property type="match status" value="1"/>
</dbReference>
<dbReference type="InterPro" id="IPR036236">
    <property type="entry name" value="Znf_C2H2_sf"/>
</dbReference>
<keyword evidence="8" id="KW-1185">Reference proteome</keyword>
<feature type="compositionally biased region" description="Acidic residues" evidence="5">
    <location>
        <begin position="350"/>
        <end position="361"/>
    </location>
</feature>
<dbReference type="SMART" id="SM00451">
    <property type="entry name" value="ZnF_U1"/>
    <property type="match status" value="1"/>
</dbReference>
<dbReference type="PROSITE" id="PS00028">
    <property type="entry name" value="ZINC_FINGER_C2H2_1"/>
    <property type="match status" value="1"/>
</dbReference>
<dbReference type="InterPro" id="IPR003604">
    <property type="entry name" value="Matrin/U1-like-C_Znf_C2H2"/>
</dbReference>
<keyword evidence="3" id="KW-0862">Zinc</keyword>